<dbReference type="InterPro" id="IPR005828">
    <property type="entry name" value="MFS_sugar_transport-like"/>
</dbReference>
<dbReference type="InterPro" id="IPR008928">
    <property type="entry name" value="6-hairpin_glycosidase_sf"/>
</dbReference>
<dbReference type="Pfam" id="PF20736">
    <property type="entry name" value="Glyco_hydro127M"/>
    <property type="match status" value="1"/>
</dbReference>
<dbReference type="InterPro" id="IPR050360">
    <property type="entry name" value="MFS_Sugar_Transporters"/>
</dbReference>
<feature type="transmembrane region" description="Helical" evidence="8">
    <location>
        <begin position="337"/>
        <end position="358"/>
    </location>
</feature>
<dbReference type="EMBL" id="BAUL01000080">
    <property type="protein sequence ID" value="GAD94192.1"/>
    <property type="molecule type" value="Genomic_DNA"/>
</dbReference>
<evidence type="ECO:0000313" key="10">
    <source>
        <dbReference type="EMBL" id="GAD94192.1"/>
    </source>
</evidence>
<accession>V5FZZ0</accession>
<dbReference type="InterPro" id="IPR003663">
    <property type="entry name" value="Sugar/inositol_transpt"/>
</dbReference>
<dbReference type="PROSITE" id="PS00217">
    <property type="entry name" value="SUGAR_TRANSPORT_2"/>
    <property type="match status" value="1"/>
</dbReference>
<feature type="domain" description="Major facilitator superfamily (MFS) profile" evidence="9">
    <location>
        <begin position="19"/>
        <end position="457"/>
    </location>
</feature>
<dbReference type="InterPro" id="IPR049046">
    <property type="entry name" value="Beta-AFase-like_GH127_middle"/>
</dbReference>
<organism evidence="10 11">
    <name type="scientific">Byssochlamys spectabilis (strain No. 5 / NBRC 109023)</name>
    <name type="common">Paecilomyces variotii</name>
    <dbReference type="NCBI Taxonomy" id="1356009"/>
    <lineage>
        <taxon>Eukaryota</taxon>
        <taxon>Fungi</taxon>
        <taxon>Dikarya</taxon>
        <taxon>Ascomycota</taxon>
        <taxon>Pezizomycotina</taxon>
        <taxon>Eurotiomycetes</taxon>
        <taxon>Eurotiomycetidae</taxon>
        <taxon>Eurotiales</taxon>
        <taxon>Thermoascaceae</taxon>
        <taxon>Paecilomyces</taxon>
    </lineage>
</organism>
<evidence type="ECO:0000256" key="7">
    <source>
        <dbReference type="SAM" id="MobiDB-lite"/>
    </source>
</evidence>
<dbReference type="FunFam" id="1.20.1250.20:FF:000090">
    <property type="entry name" value="MFS sugar transporter, putative"/>
    <property type="match status" value="1"/>
</dbReference>
<dbReference type="InterPro" id="IPR020846">
    <property type="entry name" value="MFS_dom"/>
</dbReference>
<evidence type="ECO:0000256" key="2">
    <source>
        <dbReference type="ARBA" id="ARBA00010992"/>
    </source>
</evidence>
<dbReference type="PROSITE" id="PS50850">
    <property type="entry name" value="MFS"/>
    <property type="match status" value="1"/>
</dbReference>
<feature type="transmembrane region" description="Helical" evidence="8">
    <location>
        <begin position="365"/>
        <end position="387"/>
    </location>
</feature>
<sequence>MFLVTGANWLRGKWLSWAITAASCQGFLLLGYDQGVMSGIIGANNRFGKDFNSPDTNLQGIIVSVYDIGCAVGSLASLFLGDRAGRKFMIMLGGATMIVGTIILASSTTLAQLLVGRIVTGVGNGFNSSNIPAYQSELCDPSKRGMLLSLQGTVTIVGLCIAYWLDFGFSYTDGPIQWRFPIAFQALFAIFLVLQMVPLPETPRYLILNNHNESAGEVLARLHPGKNVTPDHPDVVYFRRQIETGIETESAGGPFRYSELLTGGKVQNFRRVVLCMAVNVMQQFTGSNMINYYAPVVYQQTMGLSRTLSLILGGCTSLTYLVGSIIPLWAMDKFGRRTLLMFSASGLCICFSLAAILLSRETKSAAYGATAMVFIFQIFLGIGWLPVPWFYPSEVTTTRIRSKGQALGSFINWMCVFTVVQITPIAIANIQWRTFIIFAVFCFLWIPIVYCFFPETNQLELEDVDHLFDKGGITGGVWSSKGGRTVERKHHERETEFATSAKEELRHTSAVSVDSNVCDSKRRGWIGSYVNNFQYHDILSITPNGWLRTELETSAAGLGGHLFDFWSFVANSSWIGGDSEYSDLNEALPYWVNAIVPLSYTLQDERLKGNVHYVVDTILNRIQPDGWIGPETLAGGKRMIWARTLLFLGLTNLVEANATYEKPIIGALHRFNGLMNTMLKNNGTGMIWHEGDTLDPSDYVWFMSRAEDMIVSLQWLIEHYPGNQTGILKENIDLIHHFSSKWEAWYTNGTYVTQDLYDVPESVTTDQWPFLHGVTVAEGLKAAAVLRRSTFNDSLLQTAKNGVDWTFEYHGAASGTILADERLAGVNPYYGSELCTDVETIYSLAYNYLAIGDNNYADRAERAAFNALPAAVSGDWWSHQYMTEPNQPYSKNLSSSPFWNVNTLGQTFGLEPNYPCCTVNHPQGYPKFTMYSWLKKEDTGLVHALLSPSHAETQVAGGSVAVDCQTDYPFRNTLTYTITAEKAFDFYVRVPGWATGTTLSSSDKGQQAGELDPESGLRGIQVLPGNTTIKYDIDEVSSKFRTEPRANDTIAIYQGPLLYAVYIPPAVSSGPPKLYNNQQPFAPGTYPPEAHDYQMLNNTEWNVAIDPSTITYYDGGEDTTLPQPTWDDGQLPMYMTAKACLIDWPLFRGSVPGWPILKEDRKCLGDAFNVTLRPYGSAKLHMAEIPTINL</sequence>
<comment type="subcellular location">
    <subcellularLocation>
        <location evidence="1">Membrane</location>
        <topology evidence="1">Multi-pass membrane protein</topology>
    </subcellularLocation>
</comment>
<dbReference type="HOGENOM" id="CLU_271898_0_0_1"/>
<feature type="transmembrane region" description="Helical" evidence="8">
    <location>
        <begin position="308"/>
        <end position="331"/>
    </location>
</feature>
<dbReference type="Gene3D" id="1.20.1250.20">
    <property type="entry name" value="MFS general substrate transporter like domains"/>
    <property type="match status" value="1"/>
</dbReference>
<dbReference type="eggNOG" id="KOG0254">
    <property type="taxonomic scope" value="Eukaryota"/>
</dbReference>
<evidence type="ECO:0000256" key="5">
    <source>
        <dbReference type="ARBA" id="ARBA00022989"/>
    </source>
</evidence>
<evidence type="ECO:0000256" key="3">
    <source>
        <dbReference type="ARBA" id="ARBA00022448"/>
    </source>
</evidence>
<feature type="transmembrane region" description="Helical" evidence="8">
    <location>
        <begin position="146"/>
        <end position="164"/>
    </location>
</feature>
<gene>
    <name evidence="10" type="ORF">PVAR5_2814</name>
</gene>
<feature type="transmembrane region" description="Helical" evidence="8">
    <location>
        <begin position="407"/>
        <end position="428"/>
    </location>
</feature>
<keyword evidence="6 8" id="KW-0472">Membrane</keyword>
<keyword evidence="11" id="KW-1185">Reference proteome</keyword>
<evidence type="ECO:0000259" key="9">
    <source>
        <dbReference type="PROSITE" id="PS50850"/>
    </source>
</evidence>
<feature type="transmembrane region" description="Helical" evidence="8">
    <location>
        <begin position="435"/>
        <end position="453"/>
    </location>
</feature>
<dbReference type="PANTHER" id="PTHR48022">
    <property type="entry name" value="PLASTIDIC GLUCOSE TRANSPORTER 4"/>
    <property type="match status" value="1"/>
</dbReference>
<evidence type="ECO:0000313" key="11">
    <source>
        <dbReference type="Proteomes" id="UP000018001"/>
    </source>
</evidence>
<dbReference type="SUPFAM" id="SSF103473">
    <property type="entry name" value="MFS general substrate transporter"/>
    <property type="match status" value="1"/>
</dbReference>
<dbReference type="SUPFAM" id="SSF48208">
    <property type="entry name" value="Six-hairpin glycosidases"/>
    <property type="match status" value="1"/>
</dbReference>
<dbReference type="PRINTS" id="PR00171">
    <property type="entry name" value="SUGRTRNSPORT"/>
</dbReference>
<comment type="caution">
    <text evidence="10">The sequence shown here is derived from an EMBL/GenBank/DDBJ whole genome shotgun (WGS) entry which is preliminary data.</text>
</comment>
<dbReference type="PANTHER" id="PTHR48022:SF28">
    <property type="entry name" value="MAJOR FACILITATOR SUPERFAMILY (MFS) PROFILE DOMAIN-CONTAINING PROTEIN-RELATED"/>
    <property type="match status" value="1"/>
</dbReference>
<dbReference type="NCBIfam" id="TIGR00879">
    <property type="entry name" value="SP"/>
    <property type="match status" value="1"/>
</dbReference>
<dbReference type="InParanoid" id="V5FZZ0"/>
<dbReference type="GO" id="GO:0005975">
    <property type="term" value="P:carbohydrate metabolic process"/>
    <property type="evidence" value="ECO:0007669"/>
    <property type="project" value="InterPro"/>
</dbReference>
<dbReference type="OrthoDB" id="5358475at2759"/>
<proteinExistence type="inferred from homology"/>
<keyword evidence="3" id="KW-0813">Transport</keyword>
<dbReference type="GO" id="GO:0005351">
    <property type="term" value="F:carbohydrate:proton symporter activity"/>
    <property type="evidence" value="ECO:0007669"/>
    <property type="project" value="TreeGrafter"/>
</dbReference>
<evidence type="ECO:0000256" key="8">
    <source>
        <dbReference type="SAM" id="Phobius"/>
    </source>
</evidence>
<name>V5FZZ0_BYSSN</name>
<feature type="transmembrane region" description="Helical" evidence="8">
    <location>
        <begin position="61"/>
        <end position="81"/>
    </location>
</feature>
<comment type="similarity">
    <text evidence="2">Belongs to the major facilitator superfamily. Sugar transporter (TC 2.A.1.1) family.</text>
</comment>
<feature type="region of interest" description="Disordered" evidence="7">
    <location>
        <begin position="998"/>
        <end position="1017"/>
    </location>
</feature>
<evidence type="ECO:0000256" key="1">
    <source>
        <dbReference type="ARBA" id="ARBA00004141"/>
    </source>
</evidence>
<protein>
    <recommendedName>
        <fullName evidence="9">Major facilitator superfamily (MFS) profile domain-containing protein</fullName>
    </recommendedName>
</protein>
<keyword evidence="4 8" id="KW-0812">Transmembrane</keyword>
<dbReference type="AlphaFoldDB" id="V5FZZ0"/>
<dbReference type="InterPro" id="IPR005829">
    <property type="entry name" value="Sugar_transporter_CS"/>
</dbReference>
<dbReference type="Pfam" id="PF00083">
    <property type="entry name" value="Sugar_tr"/>
    <property type="match status" value="1"/>
</dbReference>
<dbReference type="Proteomes" id="UP000018001">
    <property type="component" value="Unassembled WGS sequence"/>
</dbReference>
<keyword evidence="5 8" id="KW-1133">Transmembrane helix</keyword>
<reference evidence="11" key="1">
    <citation type="journal article" date="2014" name="Genome Announc.">
        <title>Draft genome sequence of the formaldehyde-resistant fungus Byssochlamys spectabilis No. 5 (anamorph Paecilomyces variotii No. 5) (NBRC109023).</title>
        <authorList>
            <person name="Oka T."/>
            <person name="Ekino K."/>
            <person name="Fukuda K."/>
            <person name="Nomura Y."/>
        </authorList>
    </citation>
    <scope>NUCLEOTIDE SEQUENCE [LARGE SCALE GENOMIC DNA]</scope>
    <source>
        <strain evidence="11">No. 5 / NBRC 109023</strain>
    </source>
</reference>
<evidence type="ECO:0000256" key="6">
    <source>
        <dbReference type="ARBA" id="ARBA00023136"/>
    </source>
</evidence>
<evidence type="ECO:0000256" key="4">
    <source>
        <dbReference type="ARBA" id="ARBA00022692"/>
    </source>
</evidence>
<dbReference type="GO" id="GO:0016020">
    <property type="term" value="C:membrane"/>
    <property type="evidence" value="ECO:0007669"/>
    <property type="project" value="UniProtKB-SubCell"/>
</dbReference>
<dbReference type="InterPro" id="IPR036259">
    <property type="entry name" value="MFS_trans_sf"/>
</dbReference>
<feature type="transmembrane region" description="Helical" evidence="8">
    <location>
        <begin position="88"/>
        <end position="108"/>
    </location>
</feature>